<proteinExistence type="predicted"/>
<protein>
    <submittedName>
        <fullName evidence="1">Uncharacterized protein</fullName>
    </submittedName>
</protein>
<dbReference type="EMBL" id="DVNO01000031">
    <property type="protein sequence ID" value="HIU65681.1"/>
    <property type="molecule type" value="Genomic_DNA"/>
</dbReference>
<evidence type="ECO:0000313" key="2">
    <source>
        <dbReference type="Proteomes" id="UP000824142"/>
    </source>
</evidence>
<comment type="caution">
    <text evidence="1">The sequence shown here is derived from an EMBL/GenBank/DDBJ whole genome shotgun (WGS) entry which is preliminary data.</text>
</comment>
<accession>A0A9D1MSK0</accession>
<gene>
    <name evidence="1" type="ORF">IAC63_03525</name>
</gene>
<dbReference type="Proteomes" id="UP000824142">
    <property type="component" value="Unassembled WGS sequence"/>
</dbReference>
<dbReference type="AlphaFoldDB" id="A0A9D1MSK0"/>
<evidence type="ECO:0000313" key="1">
    <source>
        <dbReference type="EMBL" id="HIU65681.1"/>
    </source>
</evidence>
<sequence length="266" mass="30014">MAQFHRNLVQIMRYKKIGLISLFTIVLFPVSVRAKGIFDVSRLTQNNEFSASFGAEFKTGANKSGTGHDDIASGTIDDIGMGLSYTFLDDWTVSFSTSNDYADSQVGISYKILTNDGFKLDFETNYGIAWTKNAKTDERIGNNNIESAFRIHGIAGDAFQWAAKVRGTFVFAEPKNFWNFGVTLEGMYYFSDDWAAKTELNFTFKEIDNPVTLYDRSIKLGAVYNITSEAAVHPYVEYHFKTKNSEHSEIKPDDDWKIGAEFSVTF</sequence>
<name>A0A9D1MSK0_9PROT</name>
<reference evidence="1" key="1">
    <citation type="submission" date="2020-10" db="EMBL/GenBank/DDBJ databases">
        <authorList>
            <person name="Gilroy R."/>
        </authorList>
    </citation>
    <scope>NUCLEOTIDE SEQUENCE</scope>
    <source>
        <strain evidence="1">CHK136-897</strain>
    </source>
</reference>
<reference evidence="1" key="2">
    <citation type="journal article" date="2021" name="PeerJ">
        <title>Extensive microbial diversity within the chicken gut microbiome revealed by metagenomics and culture.</title>
        <authorList>
            <person name="Gilroy R."/>
            <person name="Ravi A."/>
            <person name="Getino M."/>
            <person name="Pursley I."/>
            <person name="Horton D.L."/>
            <person name="Alikhan N.F."/>
            <person name="Baker D."/>
            <person name="Gharbi K."/>
            <person name="Hall N."/>
            <person name="Watson M."/>
            <person name="Adriaenssens E.M."/>
            <person name="Foster-Nyarko E."/>
            <person name="Jarju S."/>
            <person name="Secka A."/>
            <person name="Antonio M."/>
            <person name="Oren A."/>
            <person name="Chaudhuri R.R."/>
            <person name="La Ragione R."/>
            <person name="Hildebrand F."/>
            <person name="Pallen M.J."/>
        </authorList>
    </citation>
    <scope>NUCLEOTIDE SEQUENCE</scope>
    <source>
        <strain evidence="1">CHK136-897</strain>
    </source>
</reference>
<organism evidence="1 2">
    <name type="scientific">Candidatus Enterousia avicola</name>
    <dbReference type="NCBI Taxonomy" id="2840787"/>
    <lineage>
        <taxon>Bacteria</taxon>
        <taxon>Pseudomonadati</taxon>
        <taxon>Pseudomonadota</taxon>
        <taxon>Alphaproteobacteria</taxon>
        <taxon>Candidatus Enterousia</taxon>
    </lineage>
</organism>